<gene>
    <name evidence="1" type="ORF">GCM10022405_23980</name>
</gene>
<proteinExistence type="predicted"/>
<dbReference type="EMBL" id="BAABDG010000003">
    <property type="protein sequence ID" value="GAA3897918.1"/>
    <property type="molecule type" value="Genomic_DNA"/>
</dbReference>
<evidence type="ECO:0000313" key="2">
    <source>
        <dbReference type="Proteomes" id="UP001499994"/>
    </source>
</evidence>
<evidence type="ECO:0000313" key="1">
    <source>
        <dbReference type="EMBL" id="GAA3897918.1"/>
    </source>
</evidence>
<protein>
    <submittedName>
        <fullName evidence="1">Uncharacterized protein</fullName>
    </submittedName>
</protein>
<keyword evidence="2" id="KW-1185">Reference proteome</keyword>
<comment type="caution">
    <text evidence="1">The sequence shown here is derived from an EMBL/GenBank/DDBJ whole genome shotgun (WGS) entry which is preliminary data.</text>
</comment>
<dbReference type="Proteomes" id="UP001499994">
    <property type="component" value="Unassembled WGS sequence"/>
</dbReference>
<name>A0ABP7LC83_9GAMM</name>
<accession>A0ABP7LC83</accession>
<sequence>MSDNVKLVVGKNEDYMTNAGVLPDGQNVFYISILNEDATPLDEVHTLNISSKTEGVTIELTEDNLGTERLIGTERQELSHEFQQSEKFTPIYIVKITTDIQTEVQVSFRVDNGPEQEFNYQSYDIDHIYSVEDFVIVVDSSGSGVIYIFVNPDVPEYRRGAIQFSLNNVANTSSKVINVSASFDDDRIYFTDIDGNKISSTIDFQATSDKVELFYFQADDFINSVVTFNADGHNSVYLTVRYMDIKYAPEQGEKTEKNKIDKFLKVMPKSK</sequence>
<reference evidence="2" key="1">
    <citation type="journal article" date="2019" name="Int. J. Syst. Evol. Microbiol.">
        <title>The Global Catalogue of Microorganisms (GCM) 10K type strain sequencing project: providing services to taxonomists for standard genome sequencing and annotation.</title>
        <authorList>
            <consortium name="The Broad Institute Genomics Platform"/>
            <consortium name="The Broad Institute Genome Sequencing Center for Infectious Disease"/>
            <person name="Wu L."/>
            <person name="Ma J."/>
        </authorList>
    </citation>
    <scope>NUCLEOTIDE SEQUENCE [LARGE SCALE GENOMIC DNA]</scope>
    <source>
        <strain evidence="2">JCM 17201</strain>
    </source>
</reference>
<organism evidence="1 2">
    <name type="scientific">Gibbsiella dentisursi</name>
    <dbReference type="NCBI Taxonomy" id="796890"/>
    <lineage>
        <taxon>Bacteria</taxon>
        <taxon>Pseudomonadati</taxon>
        <taxon>Pseudomonadota</taxon>
        <taxon>Gammaproteobacteria</taxon>
        <taxon>Enterobacterales</taxon>
        <taxon>Yersiniaceae</taxon>
        <taxon>Gibbsiella</taxon>
    </lineage>
</organism>
<dbReference type="RefSeq" id="WP_346081257.1">
    <property type="nucleotide sequence ID" value="NZ_BAABDG010000003.1"/>
</dbReference>